<protein>
    <submittedName>
        <fullName evidence="2">Uncharacterized protein LOC110050643, partial</fullName>
    </submittedName>
</protein>
<accession>A0A6S7KIF9</accession>
<dbReference type="SMART" id="SM00343">
    <property type="entry name" value="ZnF_C2HC"/>
    <property type="match status" value="2"/>
</dbReference>
<dbReference type="Pfam" id="PF03564">
    <property type="entry name" value="DUF1759"/>
    <property type="match status" value="1"/>
</dbReference>
<comment type="caution">
    <text evidence="2">The sequence shown here is derived from an EMBL/GenBank/DDBJ whole genome shotgun (WGS) entry which is preliminary data.</text>
</comment>
<dbReference type="InterPro" id="IPR005312">
    <property type="entry name" value="DUF1759"/>
</dbReference>
<proteinExistence type="predicted"/>
<gene>
    <name evidence="2" type="ORF">PACLA_8A067486</name>
</gene>
<sequence>MSAQGFSSTSGAAKRVAKKRKGEEIAKISGSMHKFIVVNKPESQNSTATSRSVEVELSHADNVSELDKVQFNTEIPEEESTVSTDDSTVSSQLNELNAHEQQANEAVTTHDDVEANIQQSDKDISMYSGSASNGCLMDSECQVMNIDTPAEYNAIINNNPHDEKLDNASVENHEILSLSEDMIAFADRHLVGARVVDISSRMRGCDIQSKFVTWSIESNNSIKEKMSQQTKEKKSRTAHRSYTRKLIHKAGEVCNNYDGTKPGEIKLEGLKRDLSEKLTILDKLDNSIIETVDEEKDIEAEINESSEFRSSIHEAISQIDLCLQEHKVKHNGGHDPNGSLSSSSVVNSSYSDGKQNVRLPKLNLKHFKGDPIKFQAFWDSFETTIHNNEDVSDVSKMSYLVSLLEGPAYSAVAGLSLTSANYKTAVDTLKERFGCEEVVISAHMDALLKLSGANTNSDTKKLRGIYDEVEQHVRGLKAVGISSKQYGKLLVPILMNKIPQELQLIITRKLGKEKWDLDALQNAFKEELEAREMCEFVTASKNDDKGKGGGGRRYPTTAETLLAQGQYERKGSGITCTYCRGSHPSAQCHAITDVQARREVLKSKGKCYNCLRAGHISYQCQSTTKCYVCGYRHHISICPRRAHPSNFPKKNDSSQSPPGLPDSPKSNPTATVFSDTEEGIFIANCHSSCV</sequence>
<feature type="region of interest" description="Disordered" evidence="1">
    <location>
        <begin position="1"/>
        <end position="22"/>
    </location>
</feature>
<dbReference type="SUPFAM" id="SSF57756">
    <property type="entry name" value="Retrovirus zinc finger-like domains"/>
    <property type="match status" value="1"/>
</dbReference>
<dbReference type="PROSITE" id="PS50158">
    <property type="entry name" value="ZF_CCHC"/>
    <property type="match status" value="1"/>
</dbReference>
<dbReference type="InterPro" id="IPR036875">
    <property type="entry name" value="Znf_CCHC_sf"/>
</dbReference>
<feature type="compositionally biased region" description="Low complexity" evidence="1">
    <location>
        <begin position="339"/>
        <end position="351"/>
    </location>
</feature>
<dbReference type="OrthoDB" id="5978872at2759"/>
<dbReference type="AlphaFoldDB" id="A0A6S7KIF9"/>
<name>A0A6S7KIF9_PARCT</name>
<feature type="region of interest" description="Disordered" evidence="1">
    <location>
        <begin position="37"/>
        <end position="59"/>
    </location>
</feature>
<dbReference type="Proteomes" id="UP001152795">
    <property type="component" value="Unassembled WGS sequence"/>
</dbReference>
<dbReference type="GO" id="GO:0008270">
    <property type="term" value="F:zinc ion binding"/>
    <property type="evidence" value="ECO:0007669"/>
    <property type="project" value="InterPro"/>
</dbReference>
<dbReference type="PANTHER" id="PTHR47331:SF1">
    <property type="entry name" value="GAG-LIKE PROTEIN"/>
    <property type="match status" value="1"/>
</dbReference>
<evidence type="ECO:0000256" key="1">
    <source>
        <dbReference type="SAM" id="MobiDB-lite"/>
    </source>
</evidence>
<feature type="region of interest" description="Disordered" evidence="1">
    <location>
        <begin position="328"/>
        <end position="352"/>
    </location>
</feature>
<keyword evidence="3" id="KW-1185">Reference proteome</keyword>
<reference evidence="2" key="1">
    <citation type="submission" date="2020-04" db="EMBL/GenBank/DDBJ databases">
        <authorList>
            <person name="Alioto T."/>
            <person name="Alioto T."/>
            <person name="Gomez Garrido J."/>
        </authorList>
    </citation>
    <scope>NUCLEOTIDE SEQUENCE</scope>
    <source>
        <strain evidence="2">A484AB</strain>
    </source>
</reference>
<dbReference type="GO" id="GO:0003676">
    <property type="term" value="F:nucleic acid binding"/>
    <property type="evidence" value="ECO:0007669"/>
    <property type="project" value="InterPro"/>
</dbReference>
<feature type="compositionally biased region" description="Polar residues" evidence="1">
    <location>
        <begin position="41"/>
        <end position="52"/>
    </location>
</feature>
<evidence type="ECO:0000313" key="2">
    <source>
        <dbReference type="EMBL" id="CAB4043848.1"/>
    </source>
</evidence>
<feature type="region of interest" description="Disordered" evidence="1">
    <location>
        <begin position="646"/>
        <end position="669"/>
    </location>
</feature>
<dbReference type="PANTHER" id="PTHR47331">
    <property type="entry name" value="PHD-TYPE DOMAIN-CONTAINING PROTEIN"/>
    <property type="match status" value="1"/>
</dbReference>
<dbReference type="EMBL" id="CACRXK020033358">
    <property type="protein sequence ID" value="CAB4043848.1"/>
    <property type="molecule type" value="Genomic_DNA"/>
</dbReference>
<organism evidence="2 3">
    <name type="scientific">Paramuricea clavata</name>
    <name type="common">Red gorgonian</name>
    <name type="synonym">Violescent sea-whip</name>
    <dbReference type="NCBI Taxonomy" id="317549"/>
    <lineage>
        <taxon>Eukaryota</taxon>
        <taxon>Metazoa</taxon>
        <taxon>Cnidaria</taxon>
        <taxon>Anthozoa</taxon>
        <taxon>Octocorallia</taxon>
        <taxon>Malacalcyonacea</taxon>
        <taxon>Plexauridae</taxon>
        <taxon>Paramuricea</taxon>
    </lineage>
</organism>
<dbReference type="Gene3D" id="4.10.60.10">
    <property type="entry name" value="Zinc finger, CCHC-type"/>
    <property type="match status" value="1"/>
</dbReference>
<feature type="compositionally biased region" description="Polar residues" evidence="1">
    <location>
        <begin position="1"/>
        <end position="11"/>
    </location>
</feature>
<dbReference type="InterPro" id="IPR001878">
    <property type="entry name" value="Znf_CCHC"/>
</dbReference>
<evidence type="ECO:0000313" key="3">
    <source>
        <dbReference type="Proteomes" id="UP001152795"/>
    </source>
</evidence>